<evidence type="ECO:0000256" key="1">
    <source>
        <dbReference type="SAM" id="MobiDB-lite"/>
    </source>
</evidence>
<dbReference type="Proteomes" id="UP001066276">
    <property type="component" value="Chromosome 1_1"/>
</dbReference>
<gene>
    <name evidence="2" type="ORF">NDU88_005150</name>
</gene>
<keyword evidence="3" id="KW-1185">Reference proteome</keyword>
<feature type="compositionally biased region" description="Basic and acidic residues" evidence="1">
    <location>
        <begin position="101"/>
        <end position="120"/>
    </location>
</feature>
<dbReference type="EMBL" id="JANPWB010000001">
    <property type="protein sequence ID" value="KAJ1217556.1"/>
    <property type="molecule type" value="Genomic_DNA"/>
</dbReference>
<proteinExistence type="predicted"/>
<accession>A0AAV7WXF9</accession>
<feature type="compositionally biased region" description="Acidic residues" evidence="1">
    <location>
        <begin position="38"/>
        <end position="50"/>
    </location>
</feature>
<feature type="compositionally biased region" description="Basic and acidic residues" evidence="1">
    <location>
        <begin position="51"/>
        <end position="81"/>
    </location>
</feature>
<reference evidence="2" key="1">
    <citation type="journal article" date="2022" name="bioRxiv">
        <title>Sequencing and chromosome-scale assembly of the giantPleurodeles waltlgenome.</title>
        <authorList>
            <person name="Brown T."/>
            <person name="Elewa A."/>
            <person name="Iarovenko S."/>
            <person name="Subramanian E."/>
            <person name="Araus A.J."/>
            <person name="Petzold A."/>
            <person name="Susuki M."/>
            <person name="Suzuki K.-i.T."/>
            <person name="Hayashi T."/>
            <person name="Toyoda A."/>
            <person name="Oliveira C."/>
            <person name="Osipova E."/>
            <person name="Leigh N.D."/>
            <person name="Simon A."/>
            <person name="Yun M.H."/>
        </authorList>
    </citation>
    <scope>NUCLEOTIDE SEQUENCE</scope>
    <source>
        <strain evidence="2">20211129_DDA</strain>
        <tissue evidence="2">Liver</tissue>
    </source>
</reference>
<protein>
    <submittedName>
        <fullName evidence="2">Uncharacterized protein</fullName>
    </submittedName>
</protein>
<organism evidence="2 3">
    <name type="scientific">Pleurodeles waltl</name>
    <name type="common">Iberian ribbed newt</name>
    <dbReference type="NCBI Taxonomy" id="8319"/>
    <lineage>
        <taxon>Eukaryota</taxon>
        <taxon>Metazoa</taxon>
        <taxon>Chordata</taxon>
        <taxon>Craniata</taxon>
        <taxon>Vertebrata</taxon>
        <taxon>Euteleostomi</taxon>
        <taxon>Amphibia</taxon>
        <taxon>Batrachia</taxon>
        <taxon>Caudata</taxon>
        <taxon>Salamandroidea</taxon>
        <taxon>Salamandridae</taxon>
        <taxon>Pleurodelinae</taxon>
        <taxon>Pleurodeles</taxon>
    </lineage>
</organism>
<sequence length="120" mass="13138">MGRKSPREEEWFQGHAPKGPPESEVEDRGEKTARGGEADAEEADAVEDDAGPGRKKLEPCKRARVGPGEERKPGQRAEQPGESHPTGQPRHIPGGSWLNKDQARDTQEANQRDNPESTGH</sequence>
<feature type="region of interest" description="Disordered" evidence="1">
    <location>
        <begin position="1"/>
        <end position="120"/>
    </location>
</feature>
<feature type="compositionally biased region" description="Basic and acidic residues" evidence="1">
    <location>
        <begin position="1"/>
        <end position="12"/>
    </location>
</feature>
<name>A0AAV7WXF9_PLEWA</name>
<evidence type="ECO:0000313" key="3">
    <source>
        <dbReference type="Proteomes" id="UP001066276"/>
    </source>
</evidence>
<comment type="caution">
    <text evidence="2">The sequence shown here is derived from an EMBL/GenBank/DDBJ whole genome shotgun (WGS) entry which is preliminary data.</text>
</comment>
<evidence type="ECO:0000313" key="2">
    <source>
        <dbReference type="EMBL" id="KAJ1217556.1"/>
    </source>
</evidence>
<feature type="compositionally biased region" description="Basic and acidic residues" evidence="1">
    <location>
        <begin position="26"/>
        <end position="37"/>
    </location>
</feature>
<dbReference type="AlphaFoldDB" id="A0AAV7WXF9"/>